<keyword evidence="2" id="KW-1185">Reference proteome</keyword>
<evidence type="ECO:0008006" key="3">
    <source>
        <dbReference type="Google" id="ProtNLM"/>
    </source>
</evidence>
<dbReference type="EMBL" id="JAXOTQ010000002">
    <property type="protein sequence ID" value="MDZ5488189.1"/>
    <property type="molecule type" value="Genomic_DNA"/>
</dbReference>
<organism evidence="1 2">
    <name type="scientific">Micromonospora sicca</name>
    <dbReference type="NCBI Taxonomy" id="2202420"/>
    <lineage>
        <taxon>Bacteria</taxon>
        <taxon>Bacillati</taxon>
        <taxon>Actinomycetota</taxon>
        <taxon>Actinomycetes</taxon>
        <taxon>Micromonosporales</taxon>
        <taxon>Micromonosporaceae</taxon>
        <taxon>Micromonospora</taxon>
    </lineage>
</organism>
<dbReference type="Proteomes" id="UP001290101">
    <property type="component" value="Unassembled WGS sequence"/>
</dbReference>
<protein>
    <recommendedName>
        <fullName evidence="3">Alpha/beta hydrolase</fullName>
    </recommendedName>
</protein>
<evidence type="ECO:0000313" key="2">
    <source>
        <dbReference type="Proteomes" id="UP001290101"/>
    </source>
</evidence>
<dbReference type="RefSeq" id="WP_322438858.1">
    <property type="nucleotide sequence ID" value="NZ_JAXOTQ010000002.1"/>
</dbReference>
<sequence length="45" mass="4959">MPRIDDTLTSVFDQRRPVGLLLRGWPGGVDAPTLDGKLRELVLAL</sequence>
<gene>
    <name evidence="1" type="ORF">U2F25_01685</name>
</gene>
<reference evidence="1 2" key="1">
    <citation type="submission" date="2023-12" db="EMBL/GenBank/DDBJ databases">
        <title>Micromonospora sp. nov., isolated from Atacama Desert.</title>
        <authorList>
            <person name="Carro L."/>
            <person name="Golinska P."/>
            <person name="Klenk H.-P."/>
            <person name="Goodfellow M."/>
        </authorList>
    </citation>
    <scope>NUCLEOTIDE SEQUENCE [LARGE SCALE GENOMIC DNA]</scope>
    <source>
        <strain evidence="1 2">4G53</strain>
    </source>
</reference>
<evidence type="ECO:0000313" key="1">
    <source>
        <dbReference type="EMBL" id="MDZ5488189.1"/>
    </source>
</evidence>
<proteinExistence type="predicted"/>
<name>A0ABU5J6N4_9ACTN</name>
<accession>A0ABU5J6N4</accession>
<comment type="caution">
    <text evidence="1">The sequence shown here is derived from an EMBL/GenBank/DDBJ whole genome shotgun (WGS) entry which is preliminary data.</text>
</comment>